<dbReference type="InterPro" id="IPR039378">
    <property type="entry name" value="RNase_T2_prok"/>
</dbReference>
<dbReference type="Gene3D" id="3.90.730.10">
    <property type="entry name" value="Ribonuclease T2-like"/>
    <property type="match status" value="1"/>
</dbReference>
<proteinExistence type="inferred from homology"/>
<dbReference type="OrthoDB" id="4720638at2"/>
<keyword evidence="5" id="KW-1185">Reference proteome</keyword>
<gene>
    <name evidence="4" type="ORF">D5400_15145</name>
</gene>
<dbReference type="KEGG" id="abaw:D5400_15145"/>
<dbReference type="AlphaFoldDB" id="A0A3Q8XPN8"/>
<dbReference type="InterPro" id="IPR033130">
    <property type="entry name" value="RNase_T2_His_AS_2"/>
</dbReference>
<feature type="chain" id="PRO_5018552858" evidence="3">
    <location>
        <begin position="28"/>
        <end position="217"/>
    </location>
</feature>
<dbReference type="InterPro" id="IPR001568">
    <property type="entry name" value="RNase_T2-like"/>
</dbReference>
<dbReference type="InterPro" id="IPR018188">
    <property type="entry name" value="RNase_T2_His_AS_1"/>
</dbReference>
<evidence type="ECO:0000313" key="5">
    <source>
        <dbReference type="Proteomes" id="UP000268192"/>
    </source>
</evidence>
<keyword evidence="3" id="KW-0732">Signal</keyword>
<dbReference type="GO" id="GO:0006401">
    <property type="term" value="P:RNA catabolic process"/>
    <property type="evidence" value="ECO:0007669"/>
    <property type="project" value="UniProtKB-ARBA"/>
</dbReference>
<dbReference type="Pfam" id="PF00445">
    <property type="entry name" value="Ribonuclease_T2"/>
    <property type="match status" value="1"/>
</dbReference>
<dbReference type="CDD" id="cd01062">
    <property type="entry name" value="RNase_T2_prok"/>
    <property type="match status" value="1"/>
</dbReference>
<dbReference type="PROSITE" id="PS00531">
    <property type="entry name" value="RNASE_T2_2"/>
    <property type="match status" value="1"/>
</dbReference>
<dbReference type="GO" id="GO:0003723">
    <property type="term" value="F:RNA binding"/>
    <property type="evidence" value="ECO:0007669"/>
    <property type="project" value="InterPro"/>
</dbReference>
<dbReference type="GO" id="GO:0033897">
    <property type="term" value="F:ribonuclease T2 activity"/>
    <property type="evidence" value="ECO:0007669"/>
    <property type="project" value="InterPro"/>
</dbReference>
<reference evidence="4 5" key="1">
    <citation type="submission" date="2018-09" db="EMBL/GenBank/DDBJ databases">
        <title>Marinorhizobium profundi gen. nov., sp. nov., isolated from a deep-sea sediment sample from the New Britain Trench and proposal of Marinorhizobiaceae fam. nov. in the order Rhizobiales of the class Alphaproteobacteria.</title>
        <authorList>
            <person name="Cao J."/>
        </authorList>
    </citation>
    <scope>NUCLEOTIDE SEQUENCE [LARGE SCALE GENOMIC DNA]</scope>
    <source>
        <strain evidence="4 5">WS11</strain>
    </source>
</reference>
<comment type="similarity">
    <text evidence="1 2">Belongs to the RNase T2 family.</text>
</comment>
<dbReference type="EMBL" id="CP032509">
    <property type="protein sequence ID" value="AZN72427.1"/>
    <property type="molecule type" value="Genomic_DNA"/>
</dbReference>
<accession>A0A3Q8XPN8</accession>
<organism evidence="4 5">
    <name type="scientific">Georhizobium profundi</name>
    <dbReference type="NCBI Taxonomy" id="2341112"/>
    <lineage>
        <taxon>Bacteria</taxon>
        <taxon>Pseudomonadati</taxon>
        <taxon>Pseudomonadota</taxon>
        <taxon>Alphaproteobacteria</taxon>
        <taxon>Hyphomicrobiales</taxon>
        <taxon>Rhizobiaceae</taxon>
        <taxon>Georhizobium</taxon>
    </lineage>
</organism>
<name>A0A3Q8XPN8_9HYPH</name>
<dbReference type="SUPFAM" id="SSF55895">
    <property type="entry name" value="Ribonuclease Rh-like"/>
    <property type="match status" value="1"/>
</dbReference>
<dbReference type="Proteomes" id="UP000268192">
    <property type="component" value="Chromosome"/>
</dbReference>
<protein>
    <submittedName>
        <fullName evidence="4">Ribonuclease</fullName>
    </submittedName>
</protein>
<evidence type="ECO:0000256" key="1">
    <source>
        <dbReference type="ARBA" id="ARBA00007469"/>
    </source>
</evidence>
<dbReference type="PANTHER" id="PTHR11240:SF22">
    <property type="entry name" value="RIBONUCLEASE T2"/>
    <property type="match status" value="1"/>
</dbReference>
<evidence type="ECO:0000313" key="4">
    <source>
        <dbReference type="EMBL" id="AZN72427.1"/>
    </source>
</evidence>
<dbReference type="PROSITE" id="PS00530">
    <property type="entry name" value="RNASE_T2_1"/>
    <property type="match status" value="1"/>
</dbReference>
<evidence type="ECO:0000256" key="2">
    <source>
        <dbReference type="RuleBase" id="RU004328"/>
    </source>
</evidence>
<feature type="signal peptide" evidence="3">
    <location>
        <begin position="1"/>
        <end position="27"/>
    </location>
</feature>
<dbReference type="InterPro" id="IPR036430">
    <property type="entry name" value="RNase_T2-like_sf"/>
</dbReference>
<dbReference type="PANTHER" id="PTHR11240">
    <property type="entry name" value="RIBONUCLEASE T2"/>
    <property type="match status" value="1"/>
</dbReference>
<sequence length="217" mass="24100">MRPASSLRHALHAALFAAVLPLAPAVAQDRAGDFDFYVLSLSWSPTFCALDGRDNRQQCGSNADFGFIVHGLWPQYEQGFPEFCETRHDDRVPRELGQDYFDIMPSMGLIGHQWRKHGSCTGLSPEEYLELTRDAYERIQIPDELDGRGPISLSPAEVETAFLDANPGLSEDGIAATCSAGALDEVRICLTKDLDFRACREVDARGCRQRLIEVPAR</sequence>
<evidence type="ECO:0000256" key="3">
    <source>
        <dbReference type="SAM" id="SignalP"/>
    </source>
</evidence>